<dbReference type="EMBL" id="ALQA01000017">
    <property type="protein sequence ID" value="EJZ10140.1"/>
    <property type="molecule type" value="Genomic_DNA"/>
</dbReference>
<dbReference type="AlphaFoldDB" id="K0UYJ1"/>
<evidence type="ECO:0000313" key="2">
    <source>
        <dbReference type="Proteomes" id="UP000006072"/>
    </source>
</evidence>
<sequence length="60" mass="6809">MEHVLLRAYREGHAACPDTLDNPYAGHLAAARMWRLGWQKARAEHRGEPFPPNTELDLNG</sequence>
<protein>
    <submittedName>
        <fullName evidence="1">Uncharacterized protein</fullName>
    </submittedName>
</protein>
<dbReference type="InterPro" id="IPR007040">
    <property type="entry name" value="Ribosome_modulation_factor"/>
</dbReference>
<accession>K0UYJ1</accession>
<reference evidence="1 2" key="1">
    <citation type="journal article" date="2012" name="J. Bacteriol.">
        <title>Complete Genome Sequence of Mycobacterium vaccae Type Strain ATCC 25954.</title>
        <authorList>
            <person name="Ho Y.S."/>
            <person name="Adroub S.A."/>
            <person name="Abadi M."/>
            <person name="Al Alwan B."/>
            <person name="Alkhateeb R."/>
            <person name="Gao G."/>
            <person name="Ragab A."/>
            <person name="Ali S."/>
            <person name="van Soolingen D."/>
            <person name="Bitter W."/>
            <person name="Pain A."/>
            <person name="Abdallah A.M."/>
        </authorList>
    </citation>
    <scope>NUCLEOTIDE SEQUENCE [LARGE SCALE GENOMIC DNA]</scope>
    <source>
        <strain evidence="1 2">ATCC 25954</strain>
    </source>
</reference>
<dbReference type="eggNOG" id="ENOG5031YXN">
    <property type="taxonomic scope" value="Bacteria"/>
</dbReference>
<dbReference type="PATRIC" id="fig|1194972.3.peg.2093"/>
<comment type="caution">
    <text evidence="1">The sequence shown here is derived from an EMBL/GenBank/DDBJ whole genome shotgun (WGS) entry which is preliminary data.</text>
</comment>
<dbReference type="RefSeq" id="WP_003932471.1">
    <property type="nucleotide sequence ID" value="NZ_JH814696.1"/>
</dbReference>
<organism evidence="1 2">
    <name type="scientific">Mycolicibacterium vaccae ATCC 25954</name>
    <dbReference type="NCBI Taxonomy" id="1194972"/>
    <lineage>
        <taxon>Bacteria</taxon>
        <taxon>Bacillati</taxon>
        <taxon>Actinomycetota</taxon>
        <taxon>Actinomycetes</taxon>
        <taxon>Mycobacteriales</taxon>
        <taxon>Mycobacteriaceae</taxon>
        <taxon>Mycolicibacterium</taxon>
    </lineage>
</organism>
<proteinExistence type="predicted"/>
<evidence type="ECO:0000313" key="1">
    <source>
        <dbReference type="EMBL" id="EJZ10140.1"/>
    </source>
</evidence>
<keyword evidence="2" id="KW-1185">Reference proteome</keyword>
<dbReference type="Proteomes" id="UP000006072">
    <property type="component" value="Unassembled WGS sequence"/>
</dbReference>
<gene>
    <name evidence="1" type="ORF">MVAC_10452</name>
</gene>
<dbReference type="HOGENOM" id="CLU_2936745_0_0_11"/>
<dbReference type="Pfam" id="PF04957">
    <property type="entry name" value="RMF"/>
    <property type="match status" value="1"/>
</dbReference>
<name>K0UYJ1_MYCVA</name>